<dbReference type="Proteomes" id="UP000320184">
    <property type="component" value="Unassembled WGS sequence"/>
</dbReference>
<keyword evidence="3 11" id="KW-1134">Transmembrane beta strand</keyword>
<dbReference type="PROSITE" id="PS52016">
    <property type="entry name" value="TONB_DEPENDENT_REC_3"/>
    <property type="match status" value="1"/>
</dbReference>
<dbReference type="Pfam" id="PF00593">
    <property type="entry name" value="TonB_dep_Rec_b-barrel"/>
    <property type="match status" value="1"/>
</dbReference>
<evidence type="ECO:0000256" key="7">
    <source>
        <dbReference type="ARBA" id="ARBA00023065"/>
    </source>
</evidence>
<evidence type="ECO:0000313" key="14">
    <source>
        <dbReference type="Proteomes" id="UP000320184"/>
    </source>
</evidence>
<protein>
    <submittedName>
        <fullName evidence="13">TonB-dependent receptor</fullName>
    </submittedName>
</protein>
<accession>A0A538SM38</accession>
<sequence length="529" mass="58553">MQRDLGRGLAGRLWGSFQRTDGWQDRTGSDVDRGRLTLTQSAGRARVALTLDALRETQRWGTPLPFDQGQIIPGFEVDRNYAVRGARLDHHVLSATSRLTWPLEPRHRIENTLGVAHDRQVAVRSFLEPDLASGNDVPSEGIALRPRETTVYEDARLVSRFALSGAHELVTGAALTWGRTLAAGRGFDFDQDVADRGTIPEDGSIPAGDLRSFHDRRTFFGLYAHDEWTPTPAFSLSGGGRWDRTSEELHAEMQEQAPGEPLEISDDSRETSAWSGDIAGLMRLVPQAGLGRLELANLYASWKSSFKPAAPNLSEAENASILDPERTHSVEVGLKTRALARQVALDLSWFDMTFDNLVVSTLSPDLEPLLVNAGRERFKGFETALTLAPDALDGLSLTLGYAHHDARFVRFTFVTPDGELRDVSGKKLELVPRDLFNAKLQAVTRAGVGGFAAVRYQGERPFNRRNTFFADAYTEWDAGVSYELRGLRLSVTGRNLGDDRHVVTESELGDSQFYIAPPRRFVAQASYAF</sequence>
<evidence type="ECO:0000313" key="13">
    <source>
        <dbReference type="EMBL" id="TMQ52440.1"/>
    </source>
</evidence>
<proteinExistence type="inferred from homology"/>
<dbReference type="PANTHER" id="PTHR32552">
    <property type="entry name" value="FERRICHROME IRON RECEPTOR-RELATED"/>
    <property type="match status" value="1"/>
</dbReference>
<comment type="similarity">
    <text evidence="11">Belongs to the TonB-dependent receptor family.</text>
</comment>
<keyword evidence="8" id="KW-0798">TonB box</keyword>
<name>A0A538SM38_UNCEI</name>
<keyword evidence="5 11" id="KW-0812">Transmembrane</keyword>
<dbReference type="Gene3D" id="2.40.170.20">
    <property type="entry name" value="TonB-dependent receptor, beta-barrel domain"/>
    <property type="match status" value="1"/>
</dbReference>
<dbReference type="PANTHER" id="PTHR32552:SF81">
    <property type="entry name" value="TONB-DEPENDENT OUTER MEMBRANE RECEPTOR"/>
    <property type="match status" value="1"/>
</dbReference>
<keyword evidence="10 11" id="KW-0998">Cell outer membrane</keyword>
<dbReference type="GO" id="GO:0009279">
    <property type="term" value="C:cell outer membrane"/>
    <property type="evidence" value="ECO:0007669"/>
    <property type="project" value="UniProtKB-SubCell"/>
</dbReference>
<evidence type="ECO:0000256" key="3">
    <source>
        <dbReference type="ARBA" id="ARBA00022452"/>
    </source>
</evidence>
<evidence type="ECO:0000256" key="6">
    <source>
        <dbReference type="ARBA" id="ARBA00023004"/>
    </source>
</evidence>
<evidence type="ECO:0000256" key="4">
    <source>
        <dbReference type="ARBA" id="ARBA00022496"/>
    </source>
</evidence>
<dbReference type="SUPFAM" id="SSF56935">
    <property type="entry name" value="Porins"/>
    <property type="match status" value="1"/>
</dbReference>
<evidence type="ECO:0000256" key="10">
    <source>
        <dbReference type="ARBA" id="ARBA00023237"/>
    </source>
</evidence>
<evidence type="ECO:0000256" key="5">
    <source>
        <dbReference type="ARBA" id="ARBA00022692"/>
    </source>
</evidence>
<dbReference type="InterPro" id="IPR010917">
    <property type="entry name" value="TonB_rcpt_CS"/>
</dbReference>
<dbReference type="InterPro" id="IPR036942">
    <property type="entry name" value="Beta-barrel_TonB_sf"/>
</dbReference>
<feature type="domain" description="TonB-dependent receptor-like beta-barrel" evidence="12">
    <location>
        <begin position="43"/>
        <end position="496"/>
    </location>
</feature>
<dbReference type="EMBL" id="VBOT01000033">
    <property type="protein sequence ID" value="TMQ52440.1"/>
    <property type="molecule type" value="Genomic_DNA"/>
</dbReference>
<dbReference type="AlphaFoldDB" id="A0A538SM38"/>
<organism evidence="13 14">
    <name type="scientific">Eiseniibacteriota bacterium</name>
    <dbReference type="NCBI Taxonomy" id="2212470"/>
    <lineage>
        <taxon>Bacteria</taxon>
        <taxon>Candidatus Eiseniibacteriota</taxon>
    </lineage>
</organism>
<keyword evidence="13" id="KW-0675">Receptor</keyword>
<evidence type="ECO:0000256" key="9">
    <source>
        <dbReference type="ARBA" id="ARBA00023136"/>
    </source>
</evidence>
<evidence type="ECO:0000256" key="11">
    <source>
        <dbReference type="PROSITE-ProRule" id="PRU01360"/>
    </source>
</evidence>
<reference evidence="13 14" key="1">
    <citation type="journal article" date="2019" name="Nat. Microbiol.">
        <title>Mediterranean grassland soil C-N compound turnover is dependent on rainfall and depth, and is mediated by genomically divergent microorganisms.</title>
        <authorList>
            <person name="Diamond S."/>
            <person name="Andeer P.F."/>
            <person name="Li Z."/>
            <person name="Crits-Christoph A."/>
            <person name="Burstein D."/>
            <person name="Anantharaman K."/>
            <person name="Lane K.R."/>
            <person name="Thomas B.C."/>
            <person name="Pan C."/>
            <person name="Northen T.R."/>
            <person name="Banfield J.F."/>
        </authorList>
    </citation>
    <scope>NUCLEOTIDE SEQUENCE [LARGE SCALE GENOMIC DNA]</scope>
    <source>
        <strain evidence="13">WS_3</strain>
    </source>
</reference>
<keyword evidence="4" id="KW-0410">Iron transport</keyword>
<dbReference type="InterPro" id="IPR039426">
    <property type="entry name" value="TonB-dep_rcpt-like"/>
</dbReference>
<evidence type="ECO:0000256" key="8">
    <source>
        <dbReference type="ARBA" id="ARBA00023077"/>
    </source>
</evidence>
<keyword evidence="9 11" id="KW-0472">Membrane</keyword>
<comment type="subcellular location">
    <subcellularLocation>
        <location evidence="1 11">Cell outer membrane</location>
        <topology evidence="1 11">Multi-pass membrane protein</topology>
    </subcellularLocation>
</comment>
<evidence type="ECO:0000259" key="12">
    <source>
        <dbReference type="Pfam" id="PF00593"/>
    </source>
</evidence>
<keyword evidence="7" id="KW-0406">Ion transport</keyword>
<dbReference type="InterPro" id="IPR000531">
    <property type="entry name" value="Beta-barrel_TonB"/>
</dbReference>
<dbReference type="GO" id="GO:0006826">
    <property type="term" value="P:iron ion transport"/>
    <property type="evidence" value="ECO:0007669"/>
    <property type="project" value="UniProtKB-KW"/>
</dbReference>
<gene>
    <name evidence="13" type="ORF">E6K73_02825</name>
</gene>
<keyword evidence="6" id="KW-0408">Iron</keyword>
<keyword evidence="2 11" id="KW-0813">Transport</keyword>
<evidence type="ECO:0000256" key="1">
    <source>
        <dbReference type="ARBA" id="ARBA00004571"/>
    </source>
</evidence>
<evidence type="ECO:0000256" key="2">
    <source>
        <dbReference type="ARBA" id="ARBA00022448"/>
    </source>
</evidence>
<dbReference type="PROSITE" id="PS01156">
    <property type="entry name" value="TONB_DEPENDENT_REC_2"/>
    <property type="match status" value="1"/>
</dbReference>
<comment type="caution">
    <text evidence="13">The sequence shown here is derived from an EMBL/GenBank/DDBJ whole genome shotgun (WGS) entry which is preliminary data.</text>
</comment>